<organism evidence="2 3">
    <name type="scientific">Zasmidium cellare</name>
    <name type="common">Wine cellar mold</name>
    <name type="synonym">Racodium cellare</name>
    <dbReference type="NCBI Taxonomy" id="395010"/>
    <lineage>
        <taxon>Eukaryota</taxon>
        <taxon>Fungi</taxon>
        <taxon>Dikarya</taxon>
        <taxon>Ascomycota</taxon>
        <taxon>Pezizomycotina</taxon>
        <taxon>Dothideomycetes</taxon>
        <taxon>Dothideomycetidae</taxon>
        <taxon>Mycosphaerellales</taxon>
        <taxon>Mycosphaerellaceae</taxon>
        <taxon>Zasmidium</taxon>
    </lineage>
</organism>
<name>A0ABR0ESH2_ZASCE</name>
<reference evidence="2 3" key="1">
    <citation type="journal article" date="2023" name="G3 (Bethesda)">
        <title>A chromosome-level genome assembly of Zasmidium syzygii isolated from banana leaves.</title>
        <authorList>
            <person name="van Westerhoven A.C."/>
            <person name="Mehrabi R."/>
            <person name="Talebi R."/>
            <person name="Steentjes M.B.F."/>
            <person name="Corcolon B."/>
            <person name="Chong P.A."/>
            <person name="Kema G.H.J."/>
            <person name="Seidl M.F."/>
        </authorList>
    </citation>
    <scope>NUCLEOTIDE SEQUENCE [LARGE SCALE GENOMIC DNA]</scope>
    <source>
        <strain evidence="2 3">P124</strain>
    </source>
</reference>
<dbReference type="EMBL" id="JAXOVC010000003">
    <property type="protein sequence ID" value="KAK4504329.1"/>
    <property type="molecule type" value="Genomic_DNA"/>
</dbReference>
<evidence type="ECO:0008006" key="4">
    <source>
        <dbReference type="Google" id="ProtNLM"/>
    </source>
</evidence>
<feature type="compositionally biased region" description="Low complexity" evidence="1">
    <location>
        <begin position="210"/>
        <end position="227"/>
    </location>
</feature>
<protein>
    <recommendedName>
        <fullName evidence="4">PPPDE domain-containing protein</fullName>
    </recommendedName>
</protein>
<keyword evidence="3" id="KW-1185">Reference proteome</keyword>
<accession>A0ABR0ESH2</accession>
<evidence type="ECO:0000313" key="2">
    <source>
        <dbReference type="EMBL" id="KAK4504329.1"/>
    </source>
</evidence>
<sequence>MAERPIWIFATPAGHKGTHPGNSSHISVPFQVFGAGFHHWGIFVAEGPGDPSKPKDEKKSFLGRFAGSSSSPNENRPIVQGTFFELTRARDRDIDTLTRTREVRELEEQNNAKWITFESTGCTTVRSDAEIDYIGKLICRENMSSDYALVGKNCQDWVNLLGNRISTGRWIPLRTLQDIVDRLSWSKPADRRRMYGHSSDALPRIPFGTSSAGASSGQSSSSLRSQQNQPGASTLSREEYNAQILSQSQTPNYASPSSLTVPPNNPTIEMVDAKKFTVLIYSYNGEHRRAVKEVAESMRIRPTFLVRMTSHEIPIDFNIRRFKDACLVRLGGKNAELAVNVDFSAMEARQRPRDMKGVLWHIVDHYKLIRSEPEAYDVSYGWIAELRARVGEKWHLLLRFRTETMSLEQRPAADEHWRFAPKSSKPTGRVEEYDTWAASRDLDEDINERIGRLER</sequence>
<comment type="caution">
    <text evidence="2">The sequence shown here is derived from an EMBL/GenBank/DDBJ whole genome shotgun (WGS) entry which is preliminary data.</text>
</comment>
<evidence type="ECO:0000313" key="3">
    <source>
        <dbReference type="Proteomes" id="UP001305779"/>
    </source>
</evidence>
<feature type="region of interest" description="Disordered" evidence="1">
    <location>
        <begin position="48"/>
        <end position="77"/>
    </location>
</feature>
<feature type="region of interest" description="Disordered" evidence="1">
    <location>
        <begin position="193"/>
        <end position="236"/>
    </location>
</feature>
<dbReference type="Proteomes" id="UP001305779">
    <property type="component" value="Unassembled WGS sequence"/>
</dbReference>
<gene>
    <name evidence="2" type="ORF">PRZ48_005245</name>
</gene>
<proteinExistence type="predicted"/>
<evidence type="ECO:0000256" key="1">
    <source>
        <dbReference type="SAM" id="MobiDB-lite"/>
    </source>
</evidence>